<evidence type="ECO:0000256" key="8">
    <source>
        <dbReference type="ARBA" id="ARBA00022840"/>
    </source>
</evidence>
<evidence type="ECO:0000256" key="2">
    <source>
        <dbReference type="ARBA" id="ARBA00022723"/>
    </source>
</evidence>
<dbReference type="PROSITE" id="PS51192">
    <property type="entry name" value="HELICASE_ATP_BIND_1"/>
    <property type="match status" value="1"/>
</dbReference>
<protein>
    <recommendedName>
        <fullName evidence="19">DNA repair protein RAD16</fullName>
    </recommendedName>
</protein>
<dbReference type="Gene3D" id="3.30.1740.10">
    <property type="entry name" value="Zinc finger, PARP-type"/>
    <property type="match status" value="1"/>
</dbReference>
<dbReference type="PANTHER" id="PTHR45626:SF12">
    <property type="entry name" value="DNA REPAIR PROTEIN RAD16"/>
    <property type="match status" value="1"/>
</dbReference>
<dbReference type="InterPro" id="IPR013083">
    <property type="entry name" value="Znf_RING/FYVE/PHD"/>
</dbReference>
<feature type="compositionally biased region" description="Acidic residues" evidence="11">
    <location>
        <begin position="262"/>
        <end position="281"/>
    </location>
</feature>
<feature type="compositionally biased region" description="Polar residues" evidence="11">
    <location>
        <begin position="148"/>
        <end position="158"/>
    </location>
</feature>
<dbReference type="InterPro" id="IPR014001">
    <property type="entry name" value="Helicase_ATP-bd"/>
</dbReference>
<evidence type="ECO:0000256" key="7">
    <source>
        <dbReference type="ARBA" id="ARBA00022833"/>
    </source>
</evidence>
<dbReference type="Pfam" id="PF00628">
    <property type="entry name" value="PHD"/>
    <property type="match status" value="1"/>
</dbReference>
<feature type="compositionally biased region" description="Acidic residues" evidence="11">
    <location>
        <begin position="382"/>
        <end position="392"/>
    </location>
</feature>
<reference evidence="17" key="1">
    <citation type="submission" date="2022-11" db="EMBL/GenBank/DDBJ databases">
        <authorList>
            <person name="Morgan W.R."/>
            <person name="Tartar A."/>
        </authorList>
    </citation>
    <scope>NUCLEOTIDE SEQUENCE</scope>
    <source>
        <strain evidence="17">ARSEF 373</strain>
    </source>
</reference>
<dbReference type="InterPro" id="IPR000330">
    <property type="entry name" value="SNF2_N"/>
</dbReference>
<dbReference type="PROSITE" id="PS00518">
    <property type="entry name" value="ZF_RING_1"/>
    <property type="match status" value="1"/>
</dbReference>
<dbReference type="InterPro" id="IPR001650">
    <property type="entry name" value="Helicase_C-like"/>
</dbReference>
<evidence type="ECO:0000256" key="10">
    <source>
        <dbReference type="PROSITE-ProRule" id="PRU00175"/>
    </source>
</evidence>
<dbReference type="GO" id="GO:0003677">
    <property type="term" value="F:DNA binding"/>
    <property type="evidence" value="ECO:0007669"/>
    <property type="project" value="InterPro"/>
</dbReference>
<feature type="compositionally biased region" description="Acidic residues" evidence="11">
    <location>
        <begin position="163"/>
        <end position="185"/>
    </location>
</feature>
<keyword evidence="18" id="KW-1185">Reference proteome</keyword>
<dbReference type="GO" id="GO:0006289">
    <property type="term" value="P:nucleotide-excision repair"/>
    <property type="evidence" value="ECO:0007669"/>
    <property type="project" value="TreeGrafter"/>
</dbReference>
<organism evidence="17 18">
    <name type="scientific">Lagenidium giganteum</name>
    <dbReference type="NCBI Taxonomy" id="4803"/>
    <lineage>
        <taxon>Eukaryota</taxon>
        <taxon>Sar</taxon>
        <taxon>Stramenopiles</taxon>
        <taxon>Oomycota</taxon>
        <taxon>Peronosporomycetes</taxon>
        <taxon>Pythiales</taxon>
        <taxon>Pythiaceae</taxon>
    </lineage>
</organism>
<dbReference type="CDD" id="cd18793">
    <property type="entry name" value="SF2_C_SNF"/>
    <property type="match status" value="1"/>
</dbReference>
<dbReference type="Pfam" id="PF00097">
    <property type="entry name" value="zf-C3HC4"/>
    <property type="match status" value="1"/>
</dbReference>
<dbReference type="SUPFAM" id="SSF57850">
    <property type="entry name" value="RING/U-box"/>
    <property type="match status" value="1"/>
</dbReference>
<feature type="compositionally biased region" description="Basic and acidic residues" evidence="11">
    <location>
        <begin position="453"/>
        <end position="464"/>
    </location>
</feature>
<evidence type="ECO:0000256" key="1">
    <source>
        <dbReference type="ARBA" id="ARBA00004123"/>
    </source>
</evidence>
<feature type="domain" description="Helicase ATP-binding" evidence="15">
    <location>
        <begin position="550"/>
        <end position="845"/>
    </location>
</feature>
<dbReference type="GO" id="GO:0005524">
    <property type="term" value="F:ATP binding"/>
    <property type="evidence" value="ECO:0007669"/>
    <property type="project" value="UniProtKB-KW"/>
</dbReference>
<feature type="domain" description="PARP-type" evidence="13">
    <location>
        <begin position="398"/>
        <end position="494"/>
    </location>
</feature>
<comment type="caution">
    <text evidence="17">The sequence shown here is derived from an EMBL/GenBank/DDBJ whole genome shotgun (WGS) entry which is preliminary data.</text>
</comment>
<evidence type="ECO:0000256" key="4">
    <source>
        <dbReference type="ARBA" id="ARBA00022771"/>
    </source>
</evidence>
<dbReference type="InterPro" id="IPR001510">
    <property type="entry name" value="Znf_PARP"/>
</dbReference>
<dbReference type="Pfam" id="PF00645">
    <property type="entry name" value="zf-PARP"/>
    <property type="match status" value="1"/>
</dbReference>
<evidence type="ECO:0000259" key="14">
    <source>
        <dbReference type="PROSITE" id="PS50089"/>
    </source>
</evidence>
<evidence type="ECO:0000259" key="15">
    <source>
        <dbReference type="PROSITE" id="PS51192"/>
    </source>
</evidence>
<evidence type="ECO:0000256" key="6">
    <source>
        <dbReference type="ARBA" id="ARBA00022806"/>
    </source>
</evidence>
<dbReference type="Gene3D" id="3.40.50.300">
    <property type="entry name" value="P-loop containing nucleotide triphosphate hydrolases"/>
    <property type="match status" value="1"/>
</dbReference>
<reference evidence="17" key="2">
    <citation type="journal article" date="2023" name="Microbiol Resour">
        <title>Decontamination and Annotation of the Draft Genome Sequence of the Oomycete Lagenidium giganteum ARSEF 373.</title>
        <authorList>
            <person name="Morgan W.R."/>
            <person name="Tartar A."/>
        </authorList>
    </citation>
    <scope>NUCLEOTIDE SEQUENCE</scope>
    <source>
        <strain evidence="17">ARSEF 373</strain>
    </source>
</reference>
<dbReference type="Gene3D" id="3.30.40.10">
    <property type="entry name" value="Zinc/RING finger domain, C3HC4 (zinc finger)"/>
    <property type="match status" value="2"/>
</dbReference>
<dbReference type="SMART" id="SM01336">
    <property type="entry name" value="zf-PARP"/>
    <property type="match status" value="1"/>
</dbReference>
<dbReference type="EMBL" id="DAKRPA010000280">
    <property type="protein sequence ID" value="DAZ93932.1"/>
    <property type="molecule type" value="Genomic_DNA"/>
</dbReference>
<evidence type="ECO:0000259" key="16">
    <source>
        <dbReference type="PROSITE" id="PS51194"/>
    </source>
</evidence>
<gene>
    <name evidence="17" type="ORF">N0F65_012878</name>
</gene>
<dbReference type="InterPro" id="IPR027417">
    <property type="entry name" value="P-loop_NTPase"/>
</dbReference>
<evidence type="ECO:0000256" key="9">
    <source>
        <dbReference type="ARBA" id="ARBA00023242"/>
    </source>
</evidence>
<dbReference type="Gene3D" id="3.40.50.10810">
    <property type="entry name" value="Tandem AAA-ATPase domain"/>
    <property type="match status" value="2"/>
</dbReference>
<dbReference type="SMART" id="SM00487">
    <property type="entry name" value="DEXDc"/>
    <property type="match status" value="1"/>
</dbReference>
<dbReference type="GO" id="GO:0004386">
    <property type="term" value="F:helicase activity"/>
    <property type="evidence" value="ECO:0007669"/>
    <property type="project" value="UniProtKB-KW"/>
</dbReference>
<dbReference type="InterPro" id="IPR017907">
    <property type="entry name" value="Znf_RING_CS"/>
</dbReference>
<keyword evidence="6" id="KW-0347">Helicase</keyword>
<dbReference type="InterPro" id="IPR001841">
    <property type="entry name" value="Znf_RING"/>
</dbReference>
<dbReference type="InterPro" id="IPR019787">
    <property type="entry name" value="Znf_PHD-finger"/>
</dbReference>
<evidence type="ECO:0000256" key="11">
    <source>
        <dbReference type="SAM" id="MobiDB-lite"/>
    </source>
</evidence>
<feature type="domain" description="RING-type" evidence="14">
    <location>
        <begin position="1041"/>
        <end position="1084"/>
    </location>
</feature>
<keyword evidence="2" id="KW-0479">Metal-binding</keyword>
<feature type="domain" description="Helicase C-terminal" evidence="16">
    <location>
        <begin position="1142"/>
        <end position="1307"/>
    </location>
</feature>
<evidence type="ECO:0000313" key="18">
    <source>
        <dbReference type="Proteomes" id="UP001146120"/>
    </source>
</evidence>
<dbReference type="InterPro" id="IPR018957">
    <property type="entry name" value="Znf_C3HC4_RING-type"/>
</dbReference>
<dbReference type="GO" id="GO:0008270">
    <property type="term" value="F:zinc ion binding"/>
    <property type="evidence" value="ECO:0007669"/>
    <property type="project" value="UniProtKB-KW"/>
</dbReference>
<dbReference type="GO" id="GO:0005634">
    <property type="term" value="C:nucleus"/>
    <property type="evidence" value="ECO:0007669"/>
    <property type="project" value="UniProtKB-SubCell"/>
</dbReference>
<dbReference type="SUPFAM" id="SSF57903">
    <property type="entry name" value="FYVE/PHD zinc finger"/>
    <property type="match status" value="1"/>
</dbReference>
<dbReference type="InterPro" id="IPR049730">
    <property type="entry name" value="SNF2/RAD54-like_C"/>
</dbReference>
<evidence type="ECO:0000313" key="17">
    <source>
        <dbReference type="EMBL" id="DAZ93932.1"/>
    </source>
</evidence>
<dbReference type="PROSITE" id="PS51194">
    <property type="entry name" value="HELICASE_CTER"/>
    <property type="match status" value="1"/>
</dbReference>
<dbReference type="InterPro" id="IPR038718">
    <property type="entry name" value="SNF2-like_sf"/>
</dbReference>
<keyword evidence="8" id="KW-0067">ATP-binding</keyword>
<keyword evidence="5" id="KW-0378">Hydrolase</keyword>
<feature type="region of interest" description="Disordered" evidence="11">
    <location>
        <begin position="1"/>
        <end position="31"/>
    </location>
</feature>
<dbReference type="Proteomes" id="UP001146120">
    <property type="component" value="Unassembled WGS sequence"/>
</dbReference>
<evidence type="ECO:0008006" key="19">
    <source>
        <dbReference type="Google" id="ProtNLM"/>
    </source>
</evidence>
<feature type="compositionally biased region" description="Basic and acidic residues" evidence="11">
    <location>
        <begin position="186"/>
        <end position="200"/>
    </location>
</feature>
<feature type="compositionally biased region" description="Basic residues" evidence="11">
    <location>
        <begin position="748"/>
        <end position="762"/>
    </location>
</feature>
<dbReference type="SMART" id="SM00490">
    <property type="entry name" value="HELICc"/>
    <property type="match status" value="1"/>
</dbReference>
<dbReference type="SMART" id="SM00249">
    <property type="entry name" value="PHD"/>
    <property type="match status" value="2"/>
</dbReference>
<dbReference type="InterPro" id="IPR001965">
    <property type="entry name" value="Znf_PHD"/>
</dbReference>
<keyword evidence="9" id="KW-0539">Nucleus</keyword>
<dbReference type="Pfam" id="PF00176">
    <property type="entry name" value="SNF2-rel_dom"/>
    <property type="match status" value="2"/>
</dbReference>
<feature type="region of interest" description="Disordered" evidence="11">
    <location>
        <begin position="453"/>
        <end position="473"/>
    </location>
</feature>
<dbReference type="CDD" id="cd18008">
    <property type="entry name" value="DEXDc_SHPRH-like"/>
    <property type="match status" value="1"/>
</dbReference>
<dbReference type="SMART" id="SM00184">
    <property type="entry name" value="RING"/>
    <property type="match status" value="1"/>
</dbReference>
<dbReference type="GO" id="GO:0008094">
    <property type="term" value="F:ATP-dependent activity, acting on DNA"/>
    <property type="evidence" value="ECO:0007669"/>
    <property type="project" value="TreeGrafter"/>
</dbReference>
<keyword evidence="3" id="KW-0547">Nucleotide-binding</keyword>
<keyword evidence="7" id="KW-0862">Zinc</keyword>
<dbReference type="Pfam" id="PF00271">
    <property type="entry name" value="Helicase_C"/>
    <property type="match status" value="1"/>
</dbReference>
<feature type="compositionally biased region" description="Basic and acidic residues" evidence="11">
    <location>
        <begin position="19"/>
        <end position="31"/>
    </location>
</feature>
<sequence>MRRRSTRGQAAPPDEDAAERDAAQQKTEVEREVETVSVVSVCAVCSEGNRKKTVECPGCCIAIHLSCVVPPRKRAPPSGDTQWRCGHCKAEEEEEEEEDGGAESEVEAVAARTTRSKRRAGAKNKDEAGKDTTQTKAVNGRATRRSQRNVNAGTNAMASETVADQDDTEKDGGGDGEDGNDDDDCKEVAKQREDASADRQRPRRGAARSVGAAGSKPQVSTKVDSSPPAKSRTLGKRKAAQPPSKAKTIPKRKRKNFGAGSSDDESDGGDDDADSDFEVVESSEQSADDGNATNGDDSDFEDASKVKKLPKPAVSRRAAPAKRTNATTKAKVGRVPQSAGRRTKPAKGSDDDSLGIDSDGPAAENGAGNEANADTPSRQPRDEEEEDDEEEPYTGPQYFIEYAPNARSRCRACDEKLPKDGLRVGIRIRHSMFGITTYYKHVQCTQICLPKEEKDEDTKPKENETSSNEKATNQSVPEVIRGFNQLQAKDKEFVLAEMRKNTDAGKSDERIELAEDQYNRKTRMPQKDPSKHLTVPLLPYQREALAWMTAQEKSDYKGGILADEMGMGKTIQAISVILENKRLDPSFEHVASGSVAGADVTRFMKKRGAQTKRLIGGTLVICPLVAVTQWRSEIERFVDQNYLSIYIHHGPKRADLASKIASYDVVLTTYSIVESEVRKKLGWEKVPCKYCKRKFLPEKLVFHNRYFCGPNAKKTSQQDKQQTKKKGGKKAAGEESDSDDDRFNPKKLQAKGKRKAPPKKSKKKEEEEDSDDEPLIVKERGKSPLHDIYWTRIVLDEAHYIKDRKCNTARGVFELQSEYKWCLSGTPLQNRIGELFSLIRFLQIKSFAYYHCSKCTCQILDYDFPDGKCAICQHPAMHHFSFFNKKIVIPIQSYGYVGEGKIAMLRLQNEVLQHILLRRTKEGRADDICLPPKLVRVRKDHLDERENDFYEAIYTQSQAQFNTYVSSGTLLNNYAHIFDLLIRLRQAVDHPYLVIYSKSNPAIQLPRGGSSGSMAIRPLIEEKPLIGSDEVGLMEEDVKYCGFCHSDIEDLVAAKCSHEFCRSCVEEFVSSLPVGVDAKCPECDKPLTVDLTPPALENTFEQDEAAEPVAKRAKTLELMAKYHKGSIMHRISDIHAFQTSTKIEALMQELDEMKRRDPSGKAIVFSQFVNMLDIIQHRLTLGGIKSVKLSGSMSMDARDRMLRSFREDSAVTVFLISLKAGGVALNLTVASHIFLMDPWWNPAAENQAIDRTHRLGQFKPIQATRFIIAGTVEERILKLQEKKRLIFEGTVGASVSALCRLTEEDLRFLFSR</sequence>
<feature type="compositionally biased region" description="Low complexity" evidence="11">
    <location>
        <begin position="355"/>
        <end position="373"/>
    </location>
</feature>
<dbReference type="PANTHER" id="PTHR45626">
    <property type="entry name" value="TRANSCRIPTION TERMINATION FACTOR 2-RELATED"/>
    <property type="match status" value="1"/>
</dbReference>
<dbReference type="SUPFAM" id="SSF52540">
    <property type="entry name" value="P-loop containing nucleoside triphosphate hydrolases"/>
    <property type="match status" value="2"/>
</dbReference>
<dbReference type="InterPro" id="IPR036957">
    <property type="entry name" value="Znf_PARP_sf"/>
</dbReference>
<name>A0AAV2YGY8_9STRA</name>
<dbReference type="InterPro" id="IPR050628">
    <property type="entry name" value="SNF2_RAD54_helicase_TF"/>
</dbReference>
<dbReference type="SUPFAM" id="SSF57716">
    <property type="entry name" value="Glucocorticoid receptor-like (DNA-binding domain)"/>
    <property type="match status" value="1"/>
</dbReference>
<evidence type="ECO:0000259" key="13">
    <source>
        <dbReference type="PROSITE" id="PS50064"/>
    </source>
</evidence>
<accession>A0AAV2YGY8</accession>
<feature type="compositionally biased region" description="Acidic residues" evidence="11">
    <location>
        <begin position="91"/>
        <end position="106"/>
    </location>
</feature>
<keyword evidence="4 10" id="KW-0863">Zinc-finger</keyword>
<feature type="region of interest" description="Disordered" evidence="11">
    <location>
        <begin position="71"/>
        <end position="396"/>
    </location>
</feature>
<feature type="domain" description="PHD-type" evidence="12">
    <location>
        <begin position="39"/>
        <end position="91"/>
    </location>
</feature>
<dbReference type="InterPro" id="IPR011011">
    <property type="entry name" value="Znf_FYVE_PHD"/>
</dbReference>
<evidence type="ECO:0000256" key="5">
    <source>
        <dbReference type="ARBA" id="ARBA00022801"/>
    </source>
</evidence>
<evidence type="ECO:0000259" key="12">
    <source>
        <dbReference type="PROSITE" id="PS50016"/>
    </source>
</evidence>
<proteinExistence type="predicted"/>
<dbReference type="PROSITE" id="PS50089">
    <property type="entry name" value="ZF_RING_2"/>
    <property type="match status" value="1"/>
</dbReference>
<dbReference type="PROSITE" id="PS50016">
    <property type="entry name" value="ZF_PHD_2"/>
    <property type="match status" value="1"/>
</dbReference>
<evidence type="ECO:0000256" key="3">
    <source>
        <dbReference type="ARBA" id="ARBA00022741"/>
    </source>
</evidence>
<dbReference type="PROSITE" id="PS50064">
    <property type="entry name" value="ZF_PARP_2"/>
    <property type="match status" value="1"/>
</dbReference>
<feature type="region of interest" description="Disordered" evidence="11">
    <location>
        <begin position="712"/>
        <end position="777"/>
    </location>
</feature>
<dbReference type="GO" id="GO:0016787">
    <property type="term" value="F:hydrolase activity"/>
    <property type="evidence" value="ECO:0007669"/>
    <property type="project" value="UniProtKB-KW"/>
</dbReference>
<comment type="subcellular location">
    <subcellularLocation>
        <location evidence="1">Nucleus</location>
    </subcellularLocation>
</comment>